<dbReference type="AlphaFoldDB" id="A0A327Y801"/>
<feature type="transmembrane region" description="Helical" evidence="2">
    <location>
        <begin position="21"/>
        <end position="48"/>
    </location>
</feature>
<dbReference type="Proteomes" id="UP000249165">
    <property type="component" value="Unassembled WGS sequence"/>
</dbReference>
<keyword evidence="2" id="KW-1133">Transmembrane helix</keyword>
<evidence type="ECO:0000313" key="4">
    <source>
        <dbReference type="Proteomes" id="UP000249165"/>
    </source>
</evidence>
<comment type="caution">
    <text evidence="3">The sequence shown here is derived from an EMBL/GenBank/DDBJ whole genome shotgun (WGS) entry which is preliminary data.</text>
</comment>
<feature type="region of interest" description="Disordered" evidence="1">
    <location>
        <begin position="235"/>
        <end position="278"/>
    </location>
</feature>
<evidence type="ECO:0000256" key="1">
    <source>
        <dbReference type="SAM" id="MobiDB-lite"/>
    </source>
</evidence>
<organism evidence="3 4">
    <name type="scientific">Salipiger aestuarii</name>
    <dbReference type="NCBI Taxonomy" id="568098"/>
    <lineage>
        <taxon>Bacteria</taxon>
        <taxon>Pseudomonadati</taxon>
        <taxon>Pseudomonadota</taxon>
        <taxon>Alphaproteobacteria</taxon>
        <taxon>Rhodobacterales</taxon>
        <taxon>Roseobacteraceae</taxon>
        <taxon>Salipiger</taxon>
    </lineage>
</organism>
<name>A0A327Y801_9RHOB</name>
<feature type="transmembrane region" description="Helical" evidence="2">
    <location>
        <begin position="60"/>
        <end position="79"/>
    </location>
</feature>
<evidence type="ECO:0008006" key="5">
    <source>
        <dbReference type="Google" id="ProtNLM"/>
    </source>
</evidence>
<gene>
    <name evidence="3" type="ORF">ATI53_101556</name>
</gene>
<reference evidence="3 4" key="1">
    <citation type="submission" date="2018-06" db="EMBL/GenBank/DDBJ databases">
        <title>Genomic Encyclopedia of Archaeal and Bacterial Type Strains, Phase II (KMG-II): from individual species to whole genera.</title>
        <authorList>
            <person name="Goeker M."/>
        </authorList>
    </citation>
    <scope>NUCLEOTIDE SEQUENCE [LARGE SCALE GENOMIC DNA]</scope>
    <source>
        <strain evidence="3 4">DSM 22011</strain>
    </source>
</reference>
<protein>
    <recommendedName>
        <fullName evidence="5">DNA repair protein</fullName>
    </recommendedName>
</protein>
<evidence type="ECO:0000313" key="3">
    <source>
        <dbReference type="EMBL" id="RAK17258.1"/>
    </source>
</evidence>
<keyword evidence="2" id="KW-0812">Transmembrane</keyword>
<sequence length="278" mass="30828">MTSHFRDAALVTQYIMQRLAFILIGCLGIGLVAYSLAAALGLVPWLILPLAFGDVTFVNAGIWIQVGLATLAFSLMFFLPGNARIMALETSHRSFHMGMRDVAKAYSAAHRADREGVFTLSSEFDSVRERMAFLRDHPDLGDLEPSVLEVAAQMSHVSRELGQTYSDSNVQRARDFLTARQQEIADFNTRLIEAKAVATEIRQWHMQVELEEDVAEAQLARLCDELARILPEIMGEPAQEPQAPAPRSPDPDTPEQPVWTAAPRDDRVVAMGPRQAAE</sequence>
<keyword evidence="4" id="KW-1185">Reference proteome</keyword>
<dbReference type="EMBL" id="QLMG01000015">
    <property type="protein sequence ID" value="RAK17258.1"/>
    <property type="molecule type" value="Genomic_DNA"/>
</dbReference>
<dbReference type="OrthoDB" id="7863443at2"/>
<keyword evidence="2" id="KW-0472">Membrane</keyword>
<proteinExistence type="predicted"/>
<accession>A0A327Y801</accession>
<evidence type="ECO:0000256" key="2">
    <source>
        <dbReference type="SAM" id="Phobius"/>
    </source>
</evidence>
<dbReference type="RefSeq" id="WP_111550326.1">
    <property type="nucleotide sequence ID" value="NZ_LIGK01000022.1"/>
</dbReference>